<protein>
    <recommendedName>
        <fullName evidence="3">Transposable element Tc3 transposase</fullName>
    </recommendedName>
</protein>
<dbReference type="PANTHER" id="PTHR47326:SF1">
    <property type="entry name" value="HTH PSQ-TYPE DOMAIN-CONTAINING PROTEIN"/>
    <property type="match status" value="1"/>
</dbReference>
<name>A0A026VWY3_OOCBI</name>
<dbReference type="PANTHER" id="PTHR47326">
    <property type="entry name" value="TRANSPOSABLE ELEMENT TC3 TRANSPOSASE-LIKE PROTEIN"/>
    <property type="match status" value="1"/>
</dbReference>
<accession>A0A026VWY3</accession>
<dbReference type="Gene3D" id="3.30.420.10">
    <property type="entry name" value="Ribonuclease H-like superfamily/Ribonuclease H"/>
    <property type="match status" value="1"/>
</dbReference>
<reference evidence="1 2" key="1">
    <citation type="journal article" date="2014" name="Curr. Biol.">
        <title>The genome of the clonal raider ant Cerapachys biroi.</title>
        <authorList>
            <person name="Oxley P.R."/>
            <person name="Ji L."/>
            <person name="Fetter-Pruneda I."/>
            <person name="McKenzie S.K."/>
            <person name="Li C."/>
            <person name="Hu H."/>
            <person name="Zhang G."/>
            <person name="Kronauer D.J."/>
        </authorList>
    </citation>
    <scope>NUCLEOTIDE SEQUENCE [LARGE SCALE GENOMIC DNA]</scope>
</reference>
<dbReference type="OMA" id="NCPARSP"/>
<dbReference type="GO" id="GO:0003676">
    <property type="term" value="F:nucleic acid binding"/>
    <property type="evidence" value="ECO:0007669"/>
    <property type="project" value="InterPro"/>
</dbReference>
<dbReference type="InterPro" id="IPR036397">
    <property type="entry name" value="RNaseH_sf"/>
</dbReference>
<evidence type="ECO:0008006" key="3">
    <source>
        <dbReference type="Google" id="ProtNLM"/>
    </source>
</evidence>
<keyword evidence="2" id="KW-1185">Reference proteome</keyword>
<dbReference type="EMBL" id="KK107653">
    <property type="protein sequence ID" value="EZA48267.1"/>
    <property type="molecule type" value="Genomic_DNA"/>
</dbReference>
<dbReference type="Proteomes" id="UP000053097">
    <property type="component" value="Unassembled WGS sequence"/>
</dbReference>
<evidence type="ECO:0000313" key="2">
    <source>
        <dbReference type="Proteomes" id="UP000053097"/>
    </source>
</evidence>
<proteinExistence type="predicted"/>
<sequence>MWFQHYGAPSHCSQQMRNYLNVTFPDKWIGRGGPVAWPARSPDLSPLDFFLWGQLKSMVYETPVANKEELVARIVAASHEIKDDPNVFSRVRRSMVRHCRLCNDYGGRHFEHLL</sequence>
<gene>
    <name evidence="1" type="ORF">X777_14099</name>
</gene>
<organism evidence="1 2">
    <name type="scientific">Ooceraea biroi</name>
    <name type="common">Clonal raider ant</name>
    <name type="synonym">Cerapachys biroi</name>
    <dbReference type="NCBI Taxonomy" id="2015173"/>
    <lineage>
        <taxon>Eukaryota</taxon>
        <taxon>Metazoa</taxon>
        <taxon>Ecdysozoa</taxon>
        <taxon>Arthropoda</taxon>
        <taxon>Hexapoda</taxon>
        <taxon>Insecta</taxon>
        <taxon>Pterygota</taxon>
        <taxon>Neoptera</taxon>
        <taxon>Endopterygota</taxon>
        <taxon>Hymenoptera</taxon>
        <taxon>Apocrita</taxon>
        <taxon>Aculeata</taxon>
        <taxon>Formicoidea</taxon>
        <taxon>Formicidae</taxon>
        <taxon>Dorylinae</taxon>
        <taxon>Ooceraea</taxon>
    </lineage>
</organism>
<evidence type="ECO:0000313" key="1">
    <source>
        <dbReference type="EMBL" id="EZA48267.1"/>
    </source>
</evidence>
<dbReference type="AlphaFoldDB" id="A0A026VWY3"/>